<proteinExistence type="inferred from homology"/>
<feature type="transmembrane region" description="Helical" evidence="7">
    <location>
        <begin position="48"/>
        <end position="67"/>
    </location>
</feature>
<feature type="transmembrane region" description="Helical" evidence="7">
    <location>
        <begin position="148"/>
        <end position="167"/>
    </location>
</feature>
<dbReference type="InterPro" id="IPR002771">
    <property type="entry name" value="Multi_antbiot-R_MarC"/>
</dbReference>
<evidence type="ECO:0000256" key="6">
    <source>
        <dbReference type="ARBA" id="ARBA00023136"/>
    </source>
</evidence>
<dbReference type="EMBL" id="AP027081">
    <property type="protein sequence ID" value="BDU75870.1"/>
    <property type="molecule type" value="Genomic_DNA"/>
</dbReference>
<dbReference type="Pfam" id="PF01914">
    <property type="entry name" value="MarC"/>
    <property type="match status" value="1"/>
</dbReference>
<feature type="transmembrane region" description="Helical" evidence="7">
    <location>
        <begin position="12"/>
        <end position="36"/>
    </location>
</feature>
<evidence type="ECO:0000313" key="9">
    <source>
        <dbReference type="Proteomes" id="UP001228113"/>
    </source>
</evidence>
<feature type="transmembrane region" description="Helical" evidence="7">
    <location>
        <begin position="187"/>
        <end position="204"/>
    </location>
</feature>
<evidence type="ECO:0000256" key="1">
    <source>
        <dbReference type="ARBA" id="ARBA00004651"/>
    </source>
</evidence>
<name>A0AA48GWU3_9BACT</name>
<comment type="similarity">
    <text evidence="2 7">Belongs to the UPF0056 (MarC) family.</text>
</comment>
<dbReference type="Proteomes" id="UP001228113">
    <property type="component" value="Chromosome"/>
</dbReference>
<comment type="subcellular location">
    <subcellularLocation>
        <location evidence="1 7">Cell membrane</location>
        <topology evidence="1 7">Multi-pass membrane protein</topology>
    </subcellularLocation>
</comment>
<dbReference type="PANTHER" id="PTHR33508:SF1">
    <property type="entry name" value="UPF0056 MEMBRANE PROTEIN YHCE"/>
    <property type="match status" value="1"/>
</dbReference>
<protein>
    <recommendedName>
        <fullName evidence="7">UPF0056 membrane protein</fullName>
    </recommendedName>
</protein>
<evidence type="ECO:0000256" key="2">
    <source>
        <dbReference type="ARBA" id="ARBA00009784"/>
    </source>
</evidence>
<feature type="transmembrane region" description="Helical" evidence="7">
    <location>
        <begin position="119"/>
        <end position="142"/>
    </location>
</feature>
<dbReference type="RefSeq" id="WP_316411143.1">
    <property type="nucleotide sequence ID" value="NZ_AP027081.1"/>
</dbReference>
<sequence>MLHLRPFPTWAFLLGAFTSLFSVINPPSASVIFSGMTAGMDRPRFRQAAFRASFTATVAMLGFALLGRLIFSFFGFTALAMRFVGGIVVAVSAFRMLYGEDPHLTDSSQEAAGRTDLAIIPLGIPMLAGPGTLSTVMGLVAGLSLSEVLAILAVILLNGFIIHVFMLQSRRITARLGGTGTRIVTKLMGLILAAVAMQFLINGVKEVAADIRSAHPAGAEARS</sequence>
<dbReference type="AlphaFoldDB" id="A0AA48GWU3"/>
<keyword evidence="3" id="KW-1003">Cell membrane</keyword>
<dbReference type="KEGG" id="msea:METESE_08280"/>
<evidence type="ECO:0000256" key="3">
    <source>
        <dbReference type="ARBA" id="ARBA00022475"/>
    </source>
</evidence>
<dbReference type="NCBIfam" id="TIGR00427">
    <property type="entry name" value="NAAT family transporter"/>
    <property type="match status" value="1"/>
</dbReference>
<evidence type="ECO:0000256" key="4">
    <source>
        <dbReference type="ARBA" id="ARBA00022692"/>
    </source>
</evidence>
<organism evidence="8 9">
    <name type="scientific">Mesoterricola sediminis</name>
    <dbReference type="NCBI Taxonomy" id="2927980"/>
    <lineage>
        <taxon>Bacteria</taxon>
        <taxon>Pseudomonadati</taxon>
        <taxon>Acidobacteriota</taxon>
        <taxon>Holophagae</taxon>
        <taxon>Holophagales</taxon>
        <taxon>Holophagaceae</taxon>
        <taxon>Mesoterricola</taxon>
    </lineage>
</organism>
<evidence type="ECO:0000256" key="7">
    <source>
        <dbReference type="RuleBase" id="RU362048"/>
    </source>
</evidence>
<keyword evidence="9" id="KW-1185">Reference proteome</keyword>
<keyword evidence="6 7" id="KW-0472">Membrane</keyword>
<reference evidence="8" key="1">
    <citation type="journal article" date="2023" name="Int. J. Syst. Evol. Microbiol.">
        <title>Mesoterricola silvestris gen. nov., sp. nov., Mesoterricola sediminis sp. nov., Geothrix oryzae sp. nov., Geothrix edaphica sp. nov., Geothrix rubra sp. nov., and Geothrix limicola sp. nov., six novel members of Acidobacteriota isolated from soils.</title>
        <authorList>
            <person name="Itoh H."/>
            <person name="Sugisawa Y."/>
            <person name="Mise K."/>
            <person name="Xu Z."/>
            <person name="Kuniyasu M."/>
            <person name="Ushijima N."/>
            <person name="Kawano K."/>
            <person name="Kobayashi E."/>
            <person name="Shiratori Y."/>
            <person name="Masuda Y."/>
            <person name="Senoo K."/>
        </authorList>
    </citation>
    <scope>NUCLEOTIDE SEQUENCE</scope>
    <source>
        <strain evidence="8">W786</strain>
    </source>
</reference>
<accession>A0AA48GWU3</accession>
<evidence type="ECO:0000313" key="8">
    <source>
        <dbReference type="EMBL" id="BDU75870.1"/>
    </source>
</evidence>
<dbReference type="PANTHER" id="PTHR33508">
    <property type="entry name" value="UPF0056 MEMBRANE PROTEIN YHCE"/>
    <property type="match status" value="1"/>
</dbReference>
<feature type="transmembrane region" description="Helical" evidence="7">
    <location>
        <begin position="73"/>
        <end position="98"/>
    </location>
</feature>
<evidence type="ECO:0000256" key="5">
    <source>
        <dbReference type="ARBA" id="ARBA00022989"/>
    </source>
</evidence>
<gene>
    <name evidence="8" type="ORF">METESE_08280</name>
</gene>
<keyword evidence="4 7" id="KW-0812">Transmembrane</keyword>
<dbReference type="GO" id="GO:0005886">
    <property type="term" value="C:plasma membrane"/>
    <property type="evidence" value="ECO:0007669"/>
    <property type="project" value="UniProtKB-SubCell"/>
</dbReference>
<keyword evidence="5 7" id="KW-1133">Transmembrane helix</keyword>